<sequence length="125" mass="13780">MSTSTALVVYRGAHKELVQHMDKQFLQRMRVYGDLVSNSEPVYSSSGKVLSLCGKEDCDGTCLNPDCIPAGWRPQAPIGTWELVGMFASAVLAVCKSKVANVARRLLLRIAGQSLLKRLERNKEN</sequence>
<dbReference type="EMBL" id="LR796723">
    <property type="protein sequence ID" value="CAB4162280.1"/>
    <property type="molecule type" value="Genomic_DNA"/>
</dbReference>
<protein>
    <submittedName>
        <fullName evidence="1">Uncharacterized protein</fullName>
    </submittedName>
</protein>
<organism evidence="1">
    <name type="scientific">uncultured Caudovirales phage</name>
    <dbReference type="NCBI Taxonomy" id="2100421"/>
    <lineage>
        <taxon>Viruses</taxon>
        <taxon>Duplodnaviria</taxon>
        <taxon>Heunggongvirae</taxon>
        <taxon>Uroviricota</taxon>
        <taxon>Caudoviricetes</taxon>
        <taxon>Peduoviridae</taxon>
        <taxon>Maltschvirus</taxon>
        <taxon>Maltschvirus maltsch</taxon>
    </lineage>
</organism>
<reference evidence="1" key="1">
    <citation type="submission" date="2020-04" db="EMBL/GenBank/DDBJ databases">
        <authorList>
            <person name="Chiriac C."/>
            <person name="Salcher M."/>
            <person name="Ghai R."/>
            <person name="Kavagutti S V."/>
        </authorList>
    </citation>
    <scope>NUCLEOTIDE SEQUENCE</scope>
</reference>
<proteinExistence type="predicted"/>
<gene>
    <name evidence="1" type="ORF">UFOVP777_34</name>
</gene>
<accession>A0A6J5NR82</accession>
<evidence type="ECO:0000313" key="1">
    <source>
        <dbReference type="EMBL" id="CAB4162280.1"/>
    </source>
</evidence>
<name>A0A6J5NR82_9CAUD</name>